<reference evidence="1 2" key="1">
    <citation type="submission" date="2020-06" db="EMBL/GenBank/DDBJ databases">
        <title>REHAB project genomes.</title>
        <authorList>
            <person name="Shaw L.P."/>
        </authorList>
    </citation>
    <scope>NUCLEOTIDE SEQUENCE [LARGE SCALE GENOMIC DNA]</scope>
    <source>
        <strain evidence="1 2">RHB28-C13</strain>
    </source>
</reference>
<sequence length="58" mass="6612">MINLYEIKPGDLLVIKNGRQVECSENMNDGQWIEVISSEGNELIHSQDILEVLNDKAR</sequence>
<organism evidence="1 2">
    <name type="scientific">Escherichia fergusonii</name>
    <dbReference type="NCBI Taxonomy" id="564"/>
    <lineage>
        <taxon>Bacteria</taxon>
        <taxon>Pseudomonadati</taxon>
        <taxon>Pseudomonadota</taxon>
        <taxon>Gammaproteobacteria</taxon>
        <taxon>Enterobacterales</taxon>
        <taxon>Enterobacteriaceae</taxon>
        <taxon>Escherichia</taxon>
    </lineage>
</organism>
<proteinExistence type="predicted"/>
<evidence type="ECO:0000313" key="2">
    <source>
        <dbReference type="Proteomes" id="UP000510927"/>
    </source>
</evidence>
<protein>
    <submittedName>
        <fullName evidence="1">Uncharacterized protein</fullName>
    </submittedName>
</protein>
<accession>A0A7K4HT78</accession>
<dbReference type="EMBL" id="CP055675">
    <property type="protein sequence ID" value="QLN01802.1"/>
    <property type="molecule type" value="Genomic_DNA"/>
</dbReference>
<dbReference type="Proteomes" id="UP000510927">
    <property type="component" value="Chromosome"/>
</dbReference>
<dbReference type="RefSeq" id="WP_002431344.1">
    <property type="nucleotide sequence ID" value="NZ_BRYV01000176.1"/>
</dbReference>
<evidence type="ECO:0000313" key="1">
    <source>
        <dbReference type="EMBL" id="QLN01802.1"/>
    </source>
</evidence>
<name>A0A7K4HT78_ESCFE</name>
<gene>
    <name evidence="1" type="ORF">HVY52_19145</name>
</gene>
<dbReference type="AlphaFoldDB" id="A0A7K4HT78"/>